<dbReference type="AlphaFoldDB" id="A0A0S4IQW0"/>
<feature type="region of interest" description="Disordered" evidence="1">
    <location>
        <begin position="120"/>
        <end position="167"/>
    </location>
</feature>
<keyword evidence="3" id="KW-1185">Reference proteome</keyword>
<sequence>MRGRNAVVNSTVFPSATFVRRASPTVAAKYVRRHADHLYAEGKKELAKEACDDLDGYVHGGVLRYATTLLNNSHYHRAPTQGKQLPWFVGFVSEAALRSESTDVPMSVLVPALFGTIRTTMSSSSSSSSTSGTSGGLGSSGGMLLTIDTSPPPPPPPHNGAVSGLPTTSAATTAPVLLIDIRGSIRKQFCIHLVKLDVGSERRRSAHSLLTRVLLSGHTTAMLHLEKERRARAEAEEALSRAHALLLEHGAEAAAATIGNAGRGGPGNKDGPVRAKLTRPTSIINPQQKGPTKRPRGVKLN</sequence>
<accession>A0A0S4IQW0</accession>
<reference evidence="3" key="1">
    <citation type="submission" date="2015-09" db="EMBL/GenBank/DDBJ databases">
        <authorList>
            <consortium name="Pathogen Informatics"/>
        </authorList>
    </citation>
    <scope>NUCLEOTIDE SEQUENCE [LARGE SCALE GENOMIC DNA]</scope>
    <source>
        <strain evidence="3">Lake Konstanz</strain>
    </source>
</reference>
<name>A0A0S4IQW0_BODSA</name>
<dbReference type="EMBL" id="CYKH01000296">
    <property type="protein sequence ID" value="CUF31343.1"/>
    <property type="molecule type" value="Genomic_DNA"/>
</dbReference>
<organism evidence="2 3">
    <name type="scientific">Bodo saltans</name>
    <name type="common">Flagellated protozoan</name>
    <dbReference type="NCBI Taxonomy" id="75058"/>
    <lineage>
        <taxon>Eukaryota</taxon>
        <taxon>Discoba</taxon>
        <taxon>Euglenozoa</taxon>
        <taxon>Kinetoplastea</taxon>
        <taxon>Metakinetoplastina</taxon>
        <taxon>Eubodonida</taxon>
        <taxon>Bodonidae</taxon>
        <taxon>Bodo</taxon>
    </lineage>
</organism>
<evidence type="ECO:0000313" key="3">
    <source>
        <dbReference type="Proteomes" id="UP000051952"/>
    </source>
</evidence>
<feature type="compositionally biased region" description="Basic residues" evidence="1">
    <location>
        <begin position="291"/>
        <end position="301"/>
    </location>
</feature>
<dbReference type="Proteomes" id="UP000051952">
    <property type="component" value="Unassembled WGS sequence"/>
</dbReference>
<protein>
    <submittedName>
        <fullName evidence="2">Uncharacterized protein</fullName>
    </submittedName>
</protein>
<feature type="compositionally biased region" description="Low complexity" evidence="1">
    <location>
        <begin position="120"/>
        <end position="132"/>
    </location>
</feature>
<evidence type="ECO:0000256" key="1">
    <source>
        <dbReference type="SAM" id="MobiDB-lite"/>
    </source>
</evidence>
<gene>
    <name evidence="2" type="ORF">BSAL_61250</name>
</gene>
<proteinExistence type="predicted"/>
<feature type="compositionally biased region" description="Polar residues" evidence="1">
    <location>
        <begin position="279"/>
        <end position="290"/>
    </location>
</feature>
<evidence type="ECO:0000313" key="2">
    <source>
        <dbReference type="EMBL" id="CUF31343.1"/>
    </source>
</evidence>
<feature type="region of interest" description="Disordered" evidence="1">
    <location>
        <begin position="258"/>
        <end position="301"/>
    </location>
</feature>